<proteinExistence type="predicted"/>
<feature type="region of interest" description="Disordered" evidence="1">
    <location>
        <begin position="241"/>
        <end position="272"/>
    </location>
</feature>
<protein>
    <recommendedName>
        <fullName evidence="4">SUKH-4 immunity protein of toxin-antitoxin system</fullName>
    </recommendedName>
</protein>
<accession>A0ABZ1TX99</accession>
<evidence type="ECO:0008006" key="4">
    <source>
        <dbReference type="Google" id="ProtNLM"/>
    </source>
</evidence>
<keyword evidence="3" id="KW-1185">Reference proteome</keyword>
<evidence type="ECO:0000256" key="1">
    <source>
        <dbReference type="SAM" id="MobiDB-lite"/>
    </source>
</evidence>
<name>A0ABZ1TX99_9ACTN</name>
<sequence length="289" mass="30823">MTLESSTSPPGRSAEWAATLAQAFEEVLGRAPAEYGEARYGAYYGGNFLDEAELDHDPVWVGRAALAGEETVDPGHLLLTPPGDTAETELVFDASRSLFWVDPRELPDTLAAFGADLAAAVAASESGQWRGALLGADLGRISARHGVDLASADLPRELWTLWQGRIVSGDTLLDALCAATGLTAATSPELVPAGLGDTADEVEVEAHDLVAGVADPALRDYLAAFCDEESHDLALVRFAPADADDHQDDHQDDNEDEDEDYDESEGGTVVVRWDGTVDQYEVTVRRLTA</sequence>
<gene>
    <name evidence="2" type="ORF">OHA16_11830</name>
</gene>
<evidence type="ECO:0000313" key="2">
    <source>
        <dbReference type="EMBL" id="WUQ83593.1"/>
    </source>
</evidence>
<organism evidence="2 3">
    <name type="scientific">Kitasatospora purpeofusca</name>
    <dbReference type="NCBI Taxonomy" id="67352"/>
    <lineage>
        <taxon>Bacteria</taxon>
        <taxon>Bacillati</taxon>
        <taxon>Actinomycetota</taxon>
        <taxon>Actinomycetes</taxon>
        <taxon>Kitasatosporales</taxon>
        <taxon>Streptomycetaceae</taxon>
        <taxon>Kitasatospora</taxon>
    </lineage>
</organism>
<dbReference type="Proteomes" id="UP001432222">
    <property type="component" value="Chromosome"/>
</dbReference>
<dbReference type="EMBL" id="CP108110">
    <property type="protein sequence ID" value="WUQ83593.1"/>
    <property type="molecule type" value="Genomic_DNA"/>
</dbReference>
<dbReference type="RefSeq" id="WP_328954611.1">
    <property type="nucleotide sequence ID" value="NZ_CP108110.1"/>
</dbReference>
<reference evidence="2" key="1">
    <citation type="submission" date="2022-10" db="EMBL/GenBank/DDBJ databases">
        <title>The complete genomes of actinobacterial strains from the NBC collection.</title>
        <authorList>
            <person name="Joergensen T.S."/>
            <person name="Alvarez Arevalo M."/>
            <person name="Sterndorff E.B."/>
            <person name="Faurdal D."/>
            <person name="Vuksanovic O."/>
            <person name="Mourched A.-S."/>
            <person name="Charusanti P."/>
            <person name="Shaw S."/>
            <person name="Blin K."/>
            <person name="Weber T."/>
        </authorList>
    </citation>
    <scope>NUCLEOTIDE SEQUENCE</scope>
    <source>
        <strain evidence="2">NBC_00222</strain>
    </source>
</reference>
<feature type="compositionally biased region" description="Acidic residues" evidence="1">
    <location>
        <begin position="250"/>
        <end position="265"/>
    </location>
</feature>
<evidence type="ECO:0000313" key="3">
    <source>
        <dbReference type="Proteomes" id="UP001432222"/>
    </source>
</evidence>